<evidence type="ECO:0000256" key="1">
    <source>
        <dbReference type="SAM" id="Phobius"/>
    </source>
</evidence>
<name>A0A2U2PCR4_9SPHI</name>
<keyword evidence="1" id="KW-0472">Membrane</keyword>
<proteinExistence type="predicted"/>
<feature type="transmembrane region" description="Helical" evidence="1">
    <location>
        <begin position="122"/>
        <end position="139"/>
    </location>
</feature>
<evidence type="ECO:0000313" key="2">
    <source>
        <dbReference type="EMBL" id="PWG79191.1"/>
    </source>
</evidence>
<keyword evidence="3" id="KW-1185">Reference proteome</keyword>
<reference evidence="2 3" key="1">
    <citation type="submission" date="2018-04" db="EMBL/GenBank/DDBJ databases">
        <title>Pedobacter chongqingensis sp. nov., isolated from a rottenly hemp rope.</title>
        <authorList>
            <person name="Cai Y."/>
        </authorList>
    </citation>
    <scope>NUCLEOTIDE SEQUENCE [LARGE SCALE GENOMIC DNA]</scope>
    <source>
        <strain evidence="2 3">FJ4-8</strain>
    </source>
</reference>
<feature type="transmembrane region" description="Helical" evidence="1">
    <location>
        <begin position="58"/>
        <end position="75"/>
    </location>
</feature>
<dbReference type="EMBL" id="QEAS01000016">
    <property type="protein sequence ID" value="PWG79191.1"/>
    <property type="molecule type" value="Genomic_DNA"/>
</dbReference>
<protein>
    <submittedName>
        <fullName evidence="2">Uncharacterized protein</fullName>
    </submittedName>
</protein>
<feature type="transmembrane region" description="Helical" evidence="1">
    <location>
        <begin position="95"/>
        <end position="116"/>
    </location>
</feature>
<dbReference type="AlphaFoldDB" id="A0A2U2PCR4"/>
<organism evidence="2 3">
    <name type="scientific">Pararcticibacter amylolyticus</name>
    <dbReference type="NCBI Taxonomy" id="2173175"/>
    <lineage>
        <taxon>Bacteria</taxon>
        <taxon>Pseudomonadati</taxon>
        <taxon>Bacteroidota</taxon>
        <taxon>Sphingobacteriia</taxon>
        <taxon>Sphingobacteriales</taxon>
        <taxon>Sphingobacteriaceae</taxon>
        <taxon>Pararcticibacter</taxon>
    </lineage>
</organism>
<comment type="caution">
    <text evidence="2">The sequence shown here is derived from an EMBL/GenBank/DDBJ whole genome shotgun (WGS) entry which is preliminary data.</text>
</comment>
<accession>A0A2U2PCR4</accession>
<dbReference type="Proteomes" id="UP000245647">
    <property type="component" value="Unassembled WGS sequence"/>
</dbReference>
<evidence type="ECO:0000313" key="3">
    <source>
        <dbReference type="Proteomes" id="UP000245647"/>
    </source>
</evidence>
<dbReference type="RefSeq" id="WP_109417207.1">
    <property type="nucleotide sequence ID" value="NZ_QEAS01000016.1"/>
</dbReference>
<keyword evidence="1" id="KW-1133">Transmembrane helix</keyword>
<feature type="transmembrane region" description="Helical" evidence="1">
    <location>
        <begin position="12"/>
        <end position="34"/>
    </location>
</feature>
<gene>
    <name evidence="2" type="ORF">DDR33_18045</name>
</gene>
<keyword evidence="1" id="KW-0812">Transmembrane</keyword>
<dbReference type="PROSITE" id="PS51257">
    <property type="entry name" value="PROKAR_LIPOPROTEIN"/>
    <property type="match status" value="1"/>
</dbReference>
<dbReference type="OrthoDB" id="894278at2"/>
<sequence length="148" mass="17479">MKKGFLLPSVFKSIGWTTFFVFLPLAIACMYYQFRIPWLQLYYPEDSNWEDYNLTDEFAYAGVIIGLLMVSFARLKDEDEFIRKLRLESLQWAVVINYAVLLVSLFAFYGTIILAILAYNTLTILIAFILKFYYSLYLLKKNLAREDR</sequence>